<keyword evidence="9" id="KW-1185">Reference proteome</keyword>
<organism evidence="7 9">
    <name type="scientific">Fibrobacter intestinalis</name>
    <dbReference type="NCBI Taxonomy" id="28122"/>
    <lineage>
        <taxon>Bacteria</taxon>
        <taxon>Pseudomonadati</taxon>
        <taxon>Fibrobacterota</taxon>
        <taxon>Fibrobacteria</taxon>
        <taxon>Fibrobacterales</taxon>
        <taxon>Fibrobacteraceae</taxon>
        <taxon>Fibrobacter</taxon>
    </lineage>
</organism>
<dbReference type="EMBL" id="FUWU01000037">
    <property type="protein sequence ID" value="SJZ94783.1"/>
    <property type="molecule type" value="Genomic_DNA"/>
</dbReference>
<protein>
    <recommendedName>
        <fullName evidence="6">NAD kinase</fullName>
        <ecNumber evidence="6">2.7.1.23</ecNumber>
    </recommendedName>
    <alternativeName>
        <fullName evidence="6">ATP-dependent NAD kinase</fullName>
    </alternativeName>
</protein>
<dbReference type="GO" id="GO:0051287">
    <property type="term" value="F:NAD binding"/>
    <property type="evidence" value="ECO:0007669"/>
    <property type="project" value="UniProtKB-ARBA"/>
</dbReference>
<feature type="binding site" evidence="6">
    <location>
        <begin position="186"/>
        <end position="191"/>
    </location>
    <ligand>
        <name>NAD(+)</name>
        <dbReference type="ChEBI" id="CHEBI:57540"/>
    </ligand>
</feature>
<dbReference type="EMBL" id="FRAW01000016">
    <property type="protein sequence ID" value="SHK74612.1"/>
    <property type="molecule type" value="Genomic_DNA"/>
</dbReference>
<dbReference type="InterPro" id="IPR017437">
    <property type="entry name" value="ATP-NAD_kinase_PpnK-typ_C"/>
</dbReference>
<dbReference type="GO" id="GO:0003951">
    <property type="term" value="F:NAD+ kinase activity"/>
    <property type="evidence" value="ECO:0007669"/>
    <property type="project" value="UniProtKB-UniRule"/>
</dbReference>
<accession>A0A1M6UZE1</accession>
<comment type="cofactor">
    <cofactor evidence="6">
        <name>a divalent metal cation</name>
        <dbReference type="ChEBI" id="CHEBI:60240"/>
    </cofactor>
</comment>
<evidence type="ECO:0000256" key="1">
    <source>
        <dbReference type="ARBA" id="ARBA00022679"/>
    </source>
</evidence>
<dbReference type="EC" id="2.7.1.23" evidence="6"/>
<evidence type="ECO:0000256" key="4">
    <source>
        <dbReference type="ARBA" id="ARBA00023027"/>
    </source>
</evidence>
<dbReference type="STRING" id="28122.SAMN02745108_02048"/>
<dbReference type="AlphaFoldDB" id="A0A1M6UZE1"/>
<evidence type="ECO:0000313" key="10">
    <source>
        <dbReference type="Proteomes" id="UP000190449"/>
    </source>
</evidence>
<feature type="binding site" evidence="6">
    <location>
        <begin position="71"/>
        <end position="72"/>
    </location>
    <ligand>
        <name>NAD(+)</name>
        <dbReference type="ChEBI" id="CHEBI:57540"/>
    </ligand>
</feature>
<keyword evidence="6" id="KW-0547">Nucleotide-binding</keyword>
<dbReference type="HAMAP" id="MF_00361">
    <property type="entry name" value="NAD_kinase"/>
    <property type="match status" value="1"/>
</dbReference>
<evidence type="ECO:0000256" key="5">
    <source>
        <dbReference type="ARBA" id="ARBA00047925"/>
    </source>
</evidence>
<keyword evidence="1 6" id="KW-0808">Transferase</keyword>
<evidence type="ECO:0000256" key="3">
    <source>
        <dbReference type="ARBA" id="ARBA00022857"/>
    </source>
</evidence>
<dbReference type="GO" id="GO:0006741">
    <property type="term" value="P:NADP+ biosynthetic process"/>
    <property type="evidence" value="ECO:0007669"/>
    <property type="project" value="UniProtKB-UniRule"/>
</dbReference>
<dbReference type="InterPro" id="IPR017438">
    <property type="entry name" value="ATP-NAD_kinase_N"/>
</dbReference>
<dbReference type="Proteomes" id="UP000184275">
    <property type="component" value="Unassembled WGS sequence"/>
</dbReference>
<keyword evidence="3 6" id="KW-0521">NADP</keyword>
<dbReference type="InterPro" id="IPR002504">
    <property type="entry name" value="NADK"/>
</dbReference>
<dbReference type="Gene3D" id="2.60.200.30">
    <property type="entry name" value="Probable inorganic polyphosphate/atp-NAD kinase, domain 2"/>
    <property type="match status" value="1"/>
</dbReference>
<dbReference type="GO" id="GO:0019674">
    <property type="term" value="P:NAD+ metabolic process"/>
    <property type="evidence" value="ECO:0007669"/>
    <property type="project" value="InterPro"/>
</dbReference>
<feature type="binding site" evidence="6">
    <location>
        <position position="156"/>
    </location>
    <ligand>
        <name>NAD(+)</name>
        <dbReference type="ChEBI" id="CHEBI:57540"/>
    </ligand>
</feature>
<accession>A0A1T4PTB8</accession>
<comment type="caution">
    <text evidence="6">Lacks conserved residue(s) required for the propagation of feature annotation.</text>
</comment>
<reference evidence="7" key="2">
    <citation type="submission" date="2016-11" db="EMBL/GenBank/DDBJ databases">
        <authorList>
            <person name="Jaros S."/>
            <person name="Januszkiewicz K."/>
            <person name="Wedrychowicz H."/>
        </authorList>
    </citation>
    <scope>NUCLEOTIDE SEQUENCE [LARGE SCALE GENOMIC DNA]</scope>
    <source>
        <strain evidence="7">UWOS</strain>
    </source>
</reference>
<feature type="binding site" evidence="6">
    <location>
        <begin position="145"/>
        <end position="146"/>
    </location>
    <ligand>
        <name>NAD(+)</name>
        <dbReference type="ChEBI" id="CHEBI:57540"/>
    </ligand>
</feature>
<reference evidence="8 10" key="3">
    <citation type="submission" date="2017-02" db="EMBL/GenBank/DDBJ databases">
        <authorList>
            <person name="Peterson S.W."/>
        </authorList>
    </citation>
    <scope>NUCLEOTIDE SEQUENCE [LARGE SCALE GENOMIC DNA]</scope>
    <source>
        <strain evidence="8 10">ATCC 43854</strain>
    </source>
</reference>
<dbReference type="Proteomes" id="UP000190449">
    <property type="component" value="Unassembled WGS sequence"/>
</dbReference>
<comment type="catalytic activity">
    <reaction evidence="5 6">
        <text>NAD(+) + ATP = ADP + NADP(+) + H(+)</text>
        <dbReference type="Rhea" id="RHEA:18629"/>
        <dbReference type="ChEBI" id="CHEBI:15378"/>
        <dbReference type="ChEBI" id="CHEBI:30616"/>
        <dbReference type="ChEBI" id="CHEBI:57540"/>
        <dbReference type="ChEBI" id="CHEBI:58349"/>
        <dbReference type="ChEBI" id="CHEBI:456216"/>
        <dbReference type="EC" id="2.7.1.23"/>
    </reaction>
</comment>
<feature type="active site" description="Proton acceptor" evidence="6">
    <location>
        <position position="71"/>
    </location>
</feature>
<keyword evidence="2 6" id="KW-0418">Kinase</keyword>
<keyword evidence="6" id="KW-0067">ATP-binding</keyword>
<comment type="similarity">
    <text evidence="6">Belongs to the NAD kinase family.</text>
</comment>
<dbReference type="GO" id="GO:0005524">
    <property type="term" value="F:ATP binding"/>
    <property type="evidence" value="ECO:0007669"/>
    <property type="project" value="UniProtKB-KW"/>
</dbReference>
<dbReference type="RefSeq" id="WP_073304517.1">
    <property type="nucleotide sequence ID" value="NZ_FRAW01000016.1"/>
</dbReference>
<evidence type="ECO:0000313" key="7">
    <source>
        <dbReference type="EMBL" id="SHK74612.1"/>
    </source>
</evidence>
<comment type="subcellular location">
    <subcellularLocation>
        <location evidence="6">Cytoplasm</location>
    </subcellularLocation>
</comment>
<evidence type="ECO:0000313" key="9">
    <source>
        <dbReference type="Proteomes" id="UP000184275"/>
    </source>
</evidence>
<dbReference type="PANTHER" id="PTHR20275:SF0">
    <property type="entry name" value="NAD KINASE"/>
    <property type="match status" value="1"/>
</dbReference>
<reference evidence="9" key="1">
    <citation type="submission" date="2016-11" db="EMBL/GenBank/DDBJ databases">
        <authorList>
            <person name="Varghese N."/>
            <person name="Submissions S."/>
        </authorList>
    </citation>
    <scope>NUCLEOTIDE SEQUENCE [LARGE SCALE GENOMIC DNA]</scope>
    <source>
        <strain evidence="9">UWOS</strain>
    </source>
</reference>
<name>A0A1M6UZE1_9BACT</name>
<keyword evidence="6" id="KW-0963">Cytoplasm</keyword>
<comment type="function">
    <text evidence="6">Involved in the regulation of the intracellular balance of NAD and NADP, and is a key enzyme in the biosynthesis of NADP. Catalyzes specifically the phosphorylation on 2'-hydroxyl of the adenosine moiety of NAD to yield NADP.</text>
</comment>
<dbReference type="GO" id="GO:0005737">
    <property type="term" value="C:cytoplasm"/>
    <property type="evidence" value="ECO:0007669"/>
    <property type="project" value="UniProtKB-SubCell"/>
</dbReference>
<sequence length="293" mass="31939">MKFSKIGIVGYKEQSPELLKAMEKISAFAVLHPAISFYAVESLKGMALSKIRMVSERFLRQCDLLIAIGGDGTFLSTARIALGVRIPILGVNAGRIGFLTETPVENLSEVLESVLAGDFTTRNRIMIDSKIYQGKKMVASETVLNEVHIRAHAPERMVNIKVEYKNRPLTEYWADSLLVSTPTGSTAYNLSAGGPIIYPSTDAFVLTPVAPSSLSVRPLIIPTDATCRVTSVLNAPLDLVFDGRITRVLEPGNSLVLTKSKDVTTFIRMKNTGFVNALQGKLGWTGKPKLAQK</sequence>
<feature type="binding site" evidence="6">
    <location>
        <position position="175"/>
    </location>
    <ligand>
        <name>NAD(+)</name>
        <dbReference type="ChEBI" id="CHEBI:57540"/>
    </ligand>
</feature>
<dbReference type="GO" id="GO:0046872">
    <property type="term" value="F:metal ion binding"/>
    <property type="evidence" value="ECO:0007669"/>
    <property type="project" value="UniProtKB-UniRule"/>
</dbReference>
<dbReference type="Pfam" id="PF01513">
    <property type="entry name" value="NAD_kinase"/>
    <property type="match status" value="1"/>
</dbReference>
<dbReference type="Gene3D" id="3.40.50.10330">
    <property type="entry name" value="Probable inorganic polyphosphate/atp-NAD kinase, domain 1"/>
    <property type="match status" value="1"/>
</dbReference>
<gene>
    <name evidence="6" type="primary">nadK</name>
    <name evidence="8" type="ORF">SAMN02745108_02048</name>
    <name evidence="7" type="ORF">SAMN05720469_11616</name>
</gene>
<dbReference type="SUPFAM" id="SSF111331">
    <property type="entry name" value="NAD kinase/diacylglycerol kinase-like"/>
    <property type="match status" value="1"/>
</dbReference>
<dbReference type="PANTHER" id="PTHR20275">
    <property type="entry name" value="NAD KINASE"/>
    <property type="match status" value="1"/>
</dbReference>
<keyword evidence="4 6" id="KW-0520">NAD</keyword>
<feature type="binding site" evidence="6">
    <location>
        <position position="210"/>
    </location>
    <ligand>
        <name>NAD(+)</name>
        <dbReference type="ChEBI" id="CHEBI:57540"/>
    </ligand>
</feature>
<evidence type="ECO:0000256" key="2">
    <source>
        <dbReference type="ARBA" id="ARBA00022777"/>
    </source>
</evidence>
<proteinExistence type="inferred from homology"/>
<evidence type="ECO:0000313" key="8">
    <source>
        <dbReference type="EMBL" id="SJZ94783.1"/>
    </source>
</evidence>
<dbReference type="InterPro" id="IPR016064">
    <property type="entry name" value="NAD/diacylglycerol_kinase_sf"/>
</dbReference>
<dbReference type="Pfam" id="PF20143">
    <property type="entry name" value="NAD_kinase_C"/>
    <property type="match status" value="1"/>
</dbReference>
<evidence type="ECO:0000256" key="6">
    <source>
        <dbReference type="HAMAP-Rule" id="MF_00361"/>
    </source>
</evidence>